<gene>
    <name evidence="2" type="ORF">N7482_003297</name>
</gene>
<feature type="compositionally biased region" description="Basic and acidic residues" evidence="1">
    <location>
        <begin position="97"/>
        <end position="112"/>
    </location>
</feature>
<reference evidence="2" key="2">
    <citation type="journal article" date="2023" name="IMA Fungus">
        <title>Comparative genomic study of the Penicillium genus elucidates a diverse pangenome and 15 lateral gene transfer events.</title>
        <authorList>
            <person name="Petersen C."/>
            <person name="Sorensen T."/>
            <person name="Nielsen M.R."/>
            <person name="Sondergaard T.E."/>
            <person name="Sorensen J.L."/>
            <person name="Fitzpatrick D.A."/>
            <person name="Frisvad J.C."/>
            <person name="Nielsen K.L."/>
        </authorList>
    </citation>
    <scope>NUCLEOTIDE SEQUENCE</scope>
    <source>
        <strain evidence="2">IBT 26290</strain>
    </source>
</reference>
<name>A0A9W9I6F1_9EURO</name>
<organism evidence="2 3">
    <name type="scientific">Penicillium canariense</name>
    <dbReference type="NCBI Taxonomy" id="189055"/>
    <lineage>
        <taxon>Eukaryota</taxon>
        <taxon>Fungi</taxon>
        <taxon>Dikarya</taxon>
        <taxon>Ascomycota</taxon>
        <taxon>Pezizomycotina</taxon>
        <taxon>Eurotiomycetes</taxon>
        <taxon>Eurotiomycetidae</taxon>
        <taxon>Eurotiales</taxon>
        <taxon>Aspergillaceae</taxon>
        <taxon>Penicillium</taxon>
    </lineage>
</organism>
<dbReference type="RefSeq" id="XP_056544164.1">
    <property type="nucleotide sequence ID" value="XM_056685422.1"/>
</dbReference>
<evidence type="ECO:0000313" key="2">
    <source>
        <dbReference type="EMBL" id="KAJ5167703.1"/>
    </source>
</evidence>
<feature type="compositionally biased region" description="Basic and acidic residues" evidence="1">
    <location>
        <begin position="154"/>
        <end position="165"/>
    </location>
</feature>
<dbReference type="AlphaFoldDB" id="A0A9W9I6F1"/>
<dbReference type="EMBL" id="JAPQKN010000002">
    <property type="protein sequence ID" value="KAJ5167703.1"/>
    <property type="molecule type" value="Genomic_DNA"/>
</dbReference>
<evidence type="ECO:0000313" key="3">
    <source>
        <dbReference type="Proteomes" id="UP001149163"/>
    </source>
</evidence>
<dbReference type="GeneID" id="81424598"/>
<evidence type="ECO:0000256" key="1">
    <source>
        <dbReference type="SAM" id="MobiDB-lite"/>
    </source>
</evidence>
<feature type="compositionally biased region" description="Acidic residues" evidence="1">
    <location>
        <begin position="130"/>
        <end position="139"/>
    </location>
</feature>
<feature type="region of interest" description="Disordered" evidence="1">
    <location>
        <begin position="93"/>
        <end position="178"/>
    </location>
</feature>
<comment type="caution">
    <text evidence="2">The sequence shown here is derived from an EMBL/GenBank/DDBJ whole genome shotgun (WGS) entry which is preliminary data.</text>
</comment>
<keyword evidence="3" id="KW-1185">Reference proteome</keyword>
<proteinExistence type="predicted"/>
<sequence length="178" mass="19803">MRWTASADQTVSSEITDCALYPSRYLQISSIKEAQLKRVEFATCVELAVGAPLPILASLLLKIIETHDLSVDTIKVAAAWHYERGQRCHPFSCQARPCKEDPQRQGDHYSDPRKRKRVKSPSPQPKPESDDNADDDASECELKDFLNHQTAAGKSEDSDADEAVHSQHGGIEDLEEDA</sequence>
<reference evidence="2" key="1">
    <citation type="submission" date="2022-11" db="EMBL/GenBank/DDBJ databases">
        <authorList>
            <person name="Petersen C."/>
        </authorList>
    </citation>
    <scope>NUCLEOTIDE SEQUENCE</scope>
    <source>
        <strain evidence="2">IBT 26290</strain>
    </source>
</reference>
<dbReference type="Proteomes" id="UP001149163">
    <property type="component" value="Unassembled WGS sequence"/>
</dbReference>
<accession>A0A9W9I6F1</accession>
<protein>
    <submittedName>
        <fullName evidence="2">Uncharacterized protein</fullName>
    </submittedName>
</protein>
<dbReference type="OrthoDB" id="5420368at2759"/>